<dbReference type="GO" id="GO:0032040">
    <property type="term" value="C:small-subunit processome"/>
    <property type="evidence" value="ECO:0007669"/>
    <property type="project" value="TreeGrafter"/>
</dbReference>
<dbReference type="InterPro" id="IPR001680">
    <property type="entry name" value="WD40_rpt"/>
</dbReference>
<sequence>MEYKGASVEQRSRGSKRTLKQRGVLGQEEASLRQLEELVFGAEERLTQGDLEQENSGFVSDEEDDERQGNTHTQSPRRAVWEDEEDQQEEEIDMKHRFRKDLKKSDAEGKLSKQRLQQRLKEQFEGAMGGAPNWAEGSQCKKMKTDEEEEEEDLLRRTGNFIASSDCLPKGIIKIKKCLNANNERPAEAPLSTVQFHPSAQILMTASLDKSLALFQVDGRSNPLIQSVHLEKFPVHKASFTMDGEQIVSPDGKFLLLSGSFGYMHLMSTKSWEVVQSVKMNGYVCGAAFGSDSSKIFSSSQEGEIYLWDVRSSTCLKKFPDDGCIRATSLALSKDGRYLACGSRSGVVNIYSQNDCVSLSQPKPLKAVMNLVTQATSLCFNSSSEILAIGSRDQDEANRLVHLQSFTVFSNFPQYRNKIIHRTQSLDFSPNCGFYSVANNKGKALLFRILHYNDF</sequence>
<evidence type="ECO:0000256" key="8">
    <source>
        <dbReference type="SAM" id="MobiDB-lite"/>
    </source>
</evidence>
<evidence type="ECO:0000256" key="2">
    <source>
        <dbReference type="ARBA" id="ARBA00022552"/>
    </source>
</evidence>
<keyword evidence="2" id="KW-0698">rRNA processing</keyword>
<keyword evidence="5" id="KW-0539">Nucleus</keyword>
<evidence type="ECO:0000313" key="10">
    <source>
        <dbReference type="Proteomes" id="UP000316079"/>
    </source>
</evidence>
<dbReference type="InterPro" id="IPR036322">
    <property type="entry name" value="WD40_repeat_dom_sf"/>
</dbReference>
<organism evidence="9 10">
    <name type="scientific">Danionella cerebrum</name>
    <dbReference type="NCBI Taxonomy" id="2873325"/>
    <lineage>
        <taxon>Eukaryota</taxon>
        <taxon>Metazoa</taxon>
        <taxon>Chordata</taxon>
        <taxon>Craniata</taxon>
        <taxon>Vertebrata</taxon>
        <taxon>Euteleostomi</taxon>
        <taxon>Actinopterygii</taxon>
        <taxon>Neopterygii</taxon>
        <taxon>Teleostei</taxon>
        <taxon>Ostariophysi</taxon>
        <taxon>Cypriniformes</taxon>
        <taxon>Danionidae</taxon>
        <taxon>Danioninae</taxon>
        <taxon>Danionella</taxon>
    </lineage>
</organism>
<dbReference type="STRING" id="623744.A0A553NJS6"/>
<feature type="region of interest" description="Disordered" evidence="8">
    <location>
        <begin position="43"/>
        <end position="91"/>
    </location>
</feature>
<dbReference type="SMART" id="SM00320">
    <property type="entry name" value="WD40"/>
    <property type="match status" value="3"/>
</dbReference>
<accession>A0A553NJS6</accession>
<dbReference type="Pfam" id="PF00400">
    <property type="entry name" value="WD40"/>
    <property type="match status" value="2"/>
</dbReference>
<dbReference type="Proteomes" id="UP000316079">
    <property type="component" value="Unassembled WGS sequence"/>
</dbReference>
<reference evidence="9 10" key="1">
    <citation type="journal article" date="2019" name="Sci. Data">
        <title>Hybrid genome assembly and annotation of Danionella translucida.</title>
        <authorList>
            <person name="Kadobianskyi M."/>
            <person name="Schulze L."/>
            <person name="Schuelke M."/>
            <person name="Judkewitz B."/>
        </authorList>
    </citation>
    <scope>NUCLEOTIDE SEQUENCE [LARGE SCALE GENOMIC DNA]</scope>
    <source>
        <strain evidence="9 10">Bolton</strain>
    </source>
</reference>
<dbReference type="InterPro" id="IPR015943">
    <property type="entry name" value="WD40/YVTN_repeat-like_dom_sf"/>
</dbReference>
<dbReference type="AlphaFoldDB" id="A0A553NJS6"/>
<feature type="repeat" description="WD" evidence="7">
    <location>
        <begin position="284"/>
        <end position="318"/>
    </location>
</feature>
<feature type="region of interest" description="Disordered" evidence="8">
    <location>
        <begin position="1"/>
        <end position="28"/>
    </location>
</feature>
<keyword evidence="3 7" id="KW-0853">WD repeat</keyword>
<dbReference type="PROSITE" id="PS50082">
    <property type="entry name" value="WD_REPEATS_2"/>
    <property type="match status" value="1"/>
</dbReference>
<evidence type="ECO:0000256" key="5">
    <source>
        <dbReference type="ARBA" id="ARBA00023242"/>
    </source>
</evidence>
<evidence type="ECO:0000256" key="7">
    <source>
        <dbReference type="PROSITE-ProRule" id="PRU00221"/>
    </source>
</evidence>
<dbReference type="Gene3D" id="2.130.10.10">
    <property type="entry name" value="YVTN repeat-like/Quinoprotein amine dehydrogenase"/>
    <property type="match status" value="2"/>
</dbReference>
<evidence type="ECO:0000313" key="9">
    <source>
        <dbReference type="EMBL" id="TRY65670.1"/>
    </source>
</evidence>
<dbReference type="SUPFAM" id="SSF50978">
    <property type="entry name" value="WD40 repeat-like"/>
    <property type="match status" value="1"/>
</dbReference>
<dbReference type="InterPro" id="IPR045161">
    <property type="entry name" value="Utp18"/>
</dbReference>
<dbReference type="GO" id="GO:0006364">
    <property type="term" value="P:rRNA processing"/>
    <property type="evidence" value="ECO:0007669"/>
    <property type="project" value="UniProtKB-KW"/>
</dbReference>
<dbReference type="GO" id="GO:0034388">
    <property type="term" value="C:Pwp2p-containing subcomplex of 90S preribosome"/>
    <property type="evidence" value="ECO:0007669"/>
    <property type="project" value="TreeGrafter"/>
</dbReference>
<dbReference type="PANTHER" id="PTHR18359:SF0">
    <property type="entry name" value="U3 SMALL NUCLEOLAR RNA-ASSOCIATED PROTEIN 18 HOMOLOG"/>
    <property type="match status" value="1"/>
</dbReference>
<evidence type="ECO:0000256" key="1">
    <source>
        <dbReference type="ARBA" id="ARBA00004604"/>
    </source>
</evidence>
<feature type="region of interest" description="Disordered" evidence="8">
    <location>
        <begin position="125"/>
        <end position="152"/>
    </location>
</feature>
<name>A0A553NJS6_9TELE</name>
<evidence type="ECO:0000256" key="3">
    <source>
        <dbReference type="ARBA" id="ARBA00022574"/>
    </source>
</evidence>
<evidence type="ECO:0000256" key="4">
    <source>
        <dbReference type="ARBA" id="ARBA00022737"/>
    </source>
</evidence>
<dbReference type="EMBL" id="SRMA01026899">
    <property type="protein sequence ID" value="TRY65670.1"/>
    <property type="molecule type" value="Genomic_DNA"/>
</dbReference>
<protein>
    <submittedName>
        <fullName evidence="9">Uncharacterized protein</fullName>
    </submittedName>
</protein>
<keyword evidence="10" id="KW-1185">Reference proteome</keyword>
<keyword evidence="4" id="KW-0677">Repeat</keyword>
<comment type="caution">
    <text evidence="9">The sequence shown here is derived from an EMBL/GenBank/DDBJ whole genome shotgun (WGS) entry which is preliminary data.</text>
</comment>
<gene>
    <name evidence="9" type="ORF">DNTS_005526</name>
</gene>
<comment type="subcellular location">
    <subcellularLocation>
        <location evidence="1">Nucleus</location>
        <location evidence="1">Nucleolus</location>
    </subcellularLocation>
</comment>
<evidence type="ECO:0000256" key="6">
    <source>
        <dbReference type="ARBA" id="ARBA00025767"/>
    </source>
</evidence>
<comment type="similarity">
    <text evidence="6">Belongs to the WD repeat UTP18 family.</text>
</comment>
<proteinExistence type="inferred from homology"/>
<dbReference type="OrthoDB" id="1935146at2759"/>
<dbReference type="PANTHER" id="PTHR18359">
    <property type="entry name" value="WD-REPEAT PROTEIN-RELATED"/>
    <property type="match status" value="1"/>
</dbReference>
<feature type="compositionally biased region" description="Acidic residues" evidence="8">
    <location>
        <begin position="82"/>
        <end position="91"/>
    </location>
</feature>